<dbReference type="SUPFAM" id="SSF56672">
    <property type="entry name" value="DNA/RNA polymerases"/>
    <property type="match status" value="1"/>
</dbReference>
<keyword evidence="5" id="KW-0378">Hydrolase</keyword>
<name>A0A6A6KBM4_HEVBR</name>
<dbReference type="AlphaFoldDB" id="A0A6A6KBM4"/>
<evidence type="ECO:0000313" key="10">
    <source>
        <dbReference type="Proteomes" id="UP000467840"/>
    </source>
</evidence>
<dbReference type="InterPro" id="IPR032567">
    <property type="entry name" value="RTL1-rel"/>
</dbReference>
<dbReference type="CDD" id="cd09274">
    <property type="entry name" value="RNase_HI_RT_Ty3"/>
    <property type="match status" value="1"/>
</dbReference>
<dbReference type="EMBL" id="JAAGAX010000017">
    <property type="protein sequence ID" value="KAF2285804.1"/>
    <property type="molecule type" value="Genomic_DNA"/>
</dbReference>
<keyword evidence="10" id="KW-1185">Reference proteome</keyword>
<gene>
    <name evidence="9" type="ORF">GH714_008158</name>
</gene>
<accession>A0A6A6KBM4</accession>
<reference evidence="9 10" key="1">
    <citation type="journal article" date="2020" name="Mol. Plant">
        <title>The Chromosome-Based Rubber Tree Genome Provides New Insights into Spurge Genome Evolution and Rubber Biosynthesis.</title>
        <authorList>
            <person name="Liu J."/>
            <person name="Shi C."/>
            <person name="Shi C.C."/>
            <person name="Li W."/>
            <person name="Zhang Q.J."/>
            <person name="Zhang Y."/>
            <person name="Li K."/>
            <person name="Lu H.F."/>
            <person name="Shi C."/>
            <person name="Zhu S.T."/>
            <person name="Xiao Z.Y."/>
            <person name="Nan H."/>
            <person name="Yue Y."/>
            <person name="Zhu X.G."/>
            <person name="Wu Y."/>
            <person name="Hong X.N."/>
            <person name="Fan G.Y."/>
            <person name="Tong Y."/>
            <person name="Zhang D."/>
            <person name="Mao C.L."/>
            <person name="Liu Y.L."/>
            <person name="Hao S.J."/>
            <person name="Liu W.Q."/>
            <person name="Lv M.Q."/>
            <person name="Zhang H.B."/>
            <person name="Liu Y."/>
            <person name="Hu-Tang G.R."/>
            <person name="Wang J.P."/>
            <person name="Wang J.H."/>
            <person name="Sun Y.H."/>
            <person name="Ni S.B."/>
            <person name="Chen W.B."/>
            <person name="Zhang X.C."/>
            <person name="Jiao Y.N."/>
            <person name="Eichler E.E."/>
            <person name="Li G.H."/>
            <person name="Liu X."/>
            <person name="Gao L.Z."/>
        </authorList>
    </citation>
    <scope>NUCLEOTIDE SEQUENCE [LARGE SCALE GENOMIC DNA]</scope>
    <source>
        <strain evidence="10">cv. GT1</strain>
        <tissue evidence="9">Leaf</tissue>
    </source>
</reference>
<feature type="domain" description="Retrotransposon gag" evidence="7">
    <location>
        <begin position="120"/>
        <end position="212"/>
    </location>
</feature>
<dbReference type="GO" id="GO:0004519">
    <property type="term" value="F:endonuclease activity"/>
    <property type="evidence" value="ECO:0007669"/>
    <property type="project" value="UniProtKB-KW"/>
</dbReference>
<keyword evidence="1" id="KW-0808">Transferase</keyword>
<proteinExistence type="predicted"/>
<evidence type="ECO:0000313" key="9">
    <source>
        <dbReference type="EMBL" id="KAF2285804.1"/>
    </source>
</evidence>
<dbReference type="PANTHER" id="PTHR15503">
    <property type="entry name" value="LDOC1 RELATED"/>
    <property type="match status" value="1"/>
</dbReference>
<dbReference type="PANTHER" id="PTHR15503:SF22">
    <property type="entry name" value="TRANSPOSON TY3-I GAG POLYPROTEIN"/>
    <property type="match status" value="1"/>
</dbReference>
<dbReference type="InterPro" id="IPR005162">
    <property type="entry name" value="Retrotrans_gag_dom"/>
</dbReference>
<evidence type="ECO:0000256" key="3">
    <source>
        <dbReference type="ARBA" id="ARBA00022722"/>
    </source>
</evidence>
<evidence type="ECO:0000259" key="8">
    <source>
        <dbReference type="Pfam" id="PF17917"/>
    </source>
</evidence>
<protein>
    <recommendedName>
        <fullName evidence="11">Reverse transcriptase RNase H-like domain-containing protein</fullName>
    </recommendedName>
</protein>
<feature type="domain" description="Reverse transcriptase RNase H-like" evidence="8">
    <location>
        <begin position="530"/>
        <end position="612"/>
    </location>
</feature>
<dbReference type="GO" id="GO:0003964">
    <property type="term" value="F:RNA-directed DNA polymerase activity"/>
    <property type="evidence" value="ECO:0007669"/>
    <property type="project" value="UniProtKB-KW"/>
</dbReference>
<sequence length="719" mass="81341">MATNKERIENLETGLGQVQDSMSRIEKGFGEDLQYIKAALSKLTETSLANKEESSCEGDRASQIRATPEVLKDGGKPLFSAKLAKLEFPKYTGDDPTEWFTRVDQFFEYQGTPDAEKVSLASYHLRGEANEWWQWLRRTYAEAGKGVSWEIFSEELWSRFGPTDCEDFDESLSKIRQTGDLRDYQREFERLGNRVRGWTQKALVGTFMGGLKSEIAEGIRMFKPKTLKDAISLARMKDEQLLRHKKAIRPSLQTSNFSPSKSKPSTPVKRLTWDEMQKRRAQGLCFNCDEKFAPGHRCTKSQLLILDGGCDQDIDEDDTEAEISLNALTGWSSTGTMRVEIQFNSCQLIVLIDSGSTHNFINEKIAGLLKLPARPTTPFNVKVADGSPLRCTGKFKDIAFSLQGIPFTATFFSLPIMGLDVVLGVQWLQQLGTVACNWKNLTMDFTWAGQPRHLQGICSQPIEPLSLKSISKELRHNSTAFAICLENSTATLPEHLHPNMLHLLTQFSDVYQKPSKLPPRREINHHIILKEGVDPQDRPIAFMSRALGPSKQAWSTYAKEMLAILQAIRTWRPYILGRKFFIQTDQRSLKYLVEQRVVTPEQQNWVSKLLGYDYEILYKPGKENRVADALSRVSGIPSLNSLFLPHSSLWDRIKATLTTDPYMLRIGQLASDRPGQPYIWKNGLIFFKNRVVLGAVPSLFRQSAASKVVFILTLGGILV</sequence>
<evidence type="ECO:0000259" key="7">
    <source>
        <dbReference type="Pfam" id="PF03732"/>
    </source>
</evidence>
<dbReference type="Pfam" id="PF17917">
    <property type="entry name" value="RT_RNaseH"/>
    <property type="match status" value="1"/>
</dbReference>
<comment type="caution">
    <text evidence="9">The sequence shown here is derived from an EMBL/GenBank/DDBJ whole genome shotgun (WGS) entry which is preliminary data.</text>
</comment>
<dbReference type="Pfam" id="PF08284">
    <property type="entry name" value="RVP_2"/>
    <property type="match status" value="1"/>
</dbReference>
<dbReference type="Pfam" id="PF03732">
    <property type="entry name" value="Retrotrans_gag"/>
    <property type="match status" value="1"/>
</dbReference>
<dbReference type="GO" id="GO:0016787">
    <property type="term" value="F:hydrolase activity"/>
    <property type="evidence" value="ECO:0007669"/>
    <property type="project" value="UniProtKB-KW"/>
</dbReference>
<dbReference type="SUPFAM" id="SSF50630">
    <property type="entry name" value="Acid proteases"/>
    <property type="match status" value="1"/>
</dbReference>
<organism evidence="9 10">
    <name type="scientific">Hevea brasiliensis</name>
    <name type="common">Para rubber tree</name>
    <name type="synonym">Siphonia brasiliensis</name>
    <dbReference type="NCBI Taxonomy" id="3981"/>
    <lineage>
        <taxon>Eukaryota</taxon>
        <taxon>Viridiplantae</taxon>
        <taxon>Streptophyta</taxon>
        <taxon>Embryophyta</taxon>
        <taxon>Tracheophyta</taxon>
        <taxon>Spermatophyta</taxon>
        <taxon>Magnoliopsida</taxon>
        <taxon>eudicotyledons</taxon>
        <taxon>Gunneridae</taxon>
        <taxon>Pentapetalae</taxon>
        <taxon>rosids</taxon>
        <taxon>fabids</taxon>
        <taxon>Malpighiales</taxon>
        <taxon>Euphorbiaceae</taxon>
        <taxon>Crotonoideae</taxon>
        <taxon>Micrandreae</taxon>
        <taxon>Hevea</taxon>
    </lineage>
</organism>
<dbReference type="InterPro" id="IPR041373">
    <property type="entry name" value="RT_RNaseH"/>
</dbReference>
<evidence type="ECO:0000256" key="4">
    <source>
        <dbReference type="ARBA" id="ARBA00022759"/>
    </source>
</evidence>
<keyword evidence="6" id="KW-0695">RNA-directed DNA polymerase</keyword>
<keyword evidence="4" id="KW-0255">Endonuclease</keyword>
<dbReference type="InterPro" id="IPR021109">
    <property type="entry name" value="Peptidase_aspartic_dom_sf"/>
</dbReference>
<dbReference type="InterPro" id="IPR043502">
    <property type="entry name" value="DNA/RNA_pol_sf"/>
</dbReference>
<evidence type="ECO:0008006" key="11">
    <source>
        <dbReference type="Google" id="ProtNLM"/>
    </source>
</evidence>
<dbReference type="Proteomes" id="UP000467840">
    <property type="component" value="Chromosome 3"/>
</dbReference>
<keyword evidence="2" id="KW-0548">Nucleotidyltransferase</keyword>
<evidence type="ECO:0000256" key="1">
    <source>
        <dbReference type="ARBA" id="ARBA00022679"/>
    </source>
</evidence>
<evidence type="ECO:0000256" key="5">
    <source>
        <dbReference type="ARBA" id="ARBA00022801"/>
    </source>
</evidence>
<dbReference type="Gene3D" id="2.40.70.10">
    <property type="entry name" value="Acid Proteases"/>
    <property type="match status" value="1"/>
</dbReference>
<dbReference type="CDD" id="cd00303">
    <property type="entry name" value="retropepsin_like"/>
    <property type="match status" value="1"/>
</dbReference>
<evidence type="ECO:0000256" key="6">
    <source>
        <dbReference type="ARBA" id="ARBA00022918"/>
    </source>
</evidence>
<keyword evidence="3" id="KW-0540">Nuclease</keyword>
<evidence type="ECO:0000256" key="2">
    <source>
        <dbReference type="ARBA" id="ARBA00022695"/>
    </source>
</evidence>